<sequence>MLAENNARFTIGIDMGGTKILTALVNSHGNIVRTTRYSTAVTEGKDRIIEQITQSVHEVSAGLDLGRDIIGIGVSCAGPVDPENGVLVQGTNLGWDNAPLKSIVEDRFKLPVYVENDANAAAIAEYRLGAGAGSKDMVYVTVSTGIGGGLILGGQIYRGANFAAGEIGHIIVEADGPECNCGSRGCVEAVASGPATARRAVERIRRGETSAIIQMVEGELDKVTGEIVYRAAANGDPLAGEVVYQSGRYIGIALASLVNILNPEIIVIGGGVAKAGELLFKPLRENFTIRVMRSQREKVKVVPSKFGSYSSVMGAAFLPYLTG</sequence>
<dbReference type="Gene3D" id="3.30.420.40">
    <property type="match status" value="2"/>
</dbReference>
<organism evidence="2 3">
    <name type="scientific">Neomoorella stamsii</name>
    <dbReference type="NCBI Taxonomy" id="1266720"/>
    <lineage>
        <taxon>Bacteria</taxon>
        <taxon>Bacillati</taxon>
        <taxon>Bacillota</taxon>
        <taxon>Clostridia</taxon>
        <taxon>Neomoorellales</taxon>
        <taxon>Neomoorellaceae</taxon>
        <taxon>Neomoorella</taxon>
    </lineage>
</organism>
<dbReference type="EMBL" id="PVXL01000006">
    <property type="protein sequence ID" value="PRR77608.1"/>
    <property type="molecule type" value="Genomic_DNA"/>
</dbReference>
<name>A0A9X7J5E4_9FIRM</name>
<keyword evidence="2" id="KW-0808">Transferase</keyword>
<dbReference type="AlphaFoldDB" id="A0A9X7J5E4"/>
<accession>A0A9X7J5E4</accession>
<dbReference type="PANTHER" id="PTHR18964:SF149">
    <property type="entry name" value="BIFUNCTIONAL UDP-N-ACETYLGLUCOSAMINE 2-EPIMERASE_N-ACETYLMANNOSAMINE KINASE"/>
    <property type="match status" value="1"/>
</dbReference>
<dbReference type="PANTHER" id="PTHR18964">
    <property type="entry name" value="ROK (REPRESSOR, ORF, KINASE) FAMILY"/>
    <property type="match status" value="1"/>
</dbReference>
<dbReference type="Pfam" id="PF00480">
    <property type="entry name" value="ROK"/>
    <property type="match status" value="1"/>
</dbReference>
<reference evidence="2 3" key="1">
    <citation type="submission" date="2018-03" db="EMBL/GenBank/DDBJ databases">
        <title>Genome sequence of Moorella stamsii DSM 26217.</title>
        <authorList>
            <person name="Poehlein A."/>
            <person name="Daniel R."/>
        </authorList>
    </citation>
    <scope>NUCLEOTIDE SEQUENCE [LARGE SCALE GENOMIC DNA]</scope>
    <source>
        <strain evidence="3">DSM 26217</strain>
    </source>
</reference>
<dbReference type="InterPro" id="IPR043129">
    <property type="entry name" value="ATPase_NBD"/>
</dbReference>
<dbReference type="CDD" id="cd24076">
    <property type="entry name" value="ASKHA_ATPase_ROK_BsXylR-like"/>
    <property type="match status" value="1"/>
</dbReference>
<comment type="similarity">
    <text evidence="1">Belongs to the ROK (NagC/XylR) family.</text>
</comment>
<dbReference type="PROSITE" id="PS01125">
    <property type="entry name" value="ROK"/>
    <property type="match status" value="1"/>
</dbReference>
<dbReference type="InterPro" id="IPR000600">
    <property type="entry name" value="ROK"/>
</dbReference>
<dbReference type="Proteomes" id="UP000239430">
    <property type="component" value="Unassembled WGS sequence"/>
</dbReference>
<protein>
    <submittedName>
        <fullName evidence="2">Glucokinase</fullName>
        <ecNumber evidence="2">2.7.1.2</ecNumber>
    </submittedName>
</protein>
<keyword evidence="3" id="KW-1185">Reference proteome</keyword>
<dbReference type="InterPro" id="IPR049874">
    <property type="entry name" value="ROK_cs"/>
</dbReference>
<dbReference type="EC" id="2.7.1.2" evidence="2"/>
<comment type="caution">
    <text evidence="2">The sequence shown here is derived from an EMBL/GenBank/DDBJ whole genome shotgun (WGS) entry which is preliminary data.</text>
</comment>
<proteinExistence type="inferred from homology"/>
<evidence type="ECO:0000313" key="3">
    <source>
        <dbReference type="Proteomes" id="UP000239430"/>
    </source>
</evidence>
<evidence type="ECO:0000256" key="1">
    <source>
        <dbReference type="ARBA" id="ARBA00006479"/>
    </source>
</evidence>
<dbReference type="GO" id="GO:0004340">
    <property type="term" value="F:glucokinase activity"/>
    <property type="evidence" value="ECO:0007669"/>
    <property type="project" value="UniProtKB-EC"/>
</dbReference>
<evidence type="ECO:0000313" key="2">
    <source>
        <dbReference type="EMBL" id="PRR77608.1"/>
    </source>
</evidence>
<gene>
    <name evidence="2" type="primary">glkA_1</name>
    <name evidence="2" type="ORF">MOST_01050</name>
</gene>
<dbReference type="SUPFAM" id="SSF53067">
    <property type="entry name" value="Actin-like ATPase domain"/>
    <property type="match status" value="1"/>
</dbReference>